<keyword evidence="10" id="KW-1185">Reference proteome</keyword>
<name>A0ABP0H113_CLALP</name>
<dbReference type="InterPro" id="IPR033942">
    <property type="entry name" value="IMPase"/>
</dbReference>
<evidence type="ECO:0000256" key="4">
    <source>
        <dbReference type="ARBA" id="ARBA00009759"/>
    </source>
</evidence>
<keyword evidence="7 8" id="KW-0460">Magnesium</keyword>
<dbReference type="PROSITE" id="PS00629">
    <property type="entry name" value="IMP_1"/>
    <property type="match status" value="1"/>
</dbReference>
<dbReference type="Pfam" id="PF00459">
    <property type="entry name" value="Inositol_P"/>
    <property type="match status" value="1"/>
</dbReference>
<dbReference type="EC" id="3.1.3.25" evidence="8"/>
<reference evidence="9 10" key="1">
    <citation type="submission" date="2024-02" db="EMBL/GenBank/DDBJ databases">
        <authorList>
            <person name="Daric V."/>
            <person name="Darras S."/>
        </authorList>
    </citation>
    <scope>NUCLEOTIDE SEQUENCE [LARGE SCALE GENOMIC DNA]</scope>
</reference>
<evidence type="ECO:0000256" key="7">
    <source>
        <dbReference type="ARBA" id="ARBA00022842"/>
    </source>
</evidence>
<organism evidence="9 10">
    <name type="scientific">Clavelina lepadiformis</name>
    <name type="common">Light-bulb sea squirt</name>
    <name type="synonym">Ascidia lepadiformis</name>
    <dbReference type="NCBI Taxonomy" id="159417"/>
    <lineage>
        <taxon>Eukaryota</taxon>
        <taxon>Metazoa</taxon>
        <taxon>Chordata</taxon>
        <taxon>Tunicata</taxon>
        <taxon>Ascidiacea</taxon>
        <taxon>Aplousobranchia</taxon>
        <taxon>Clavelinidae</taxon>
        <taxon>Clavelina</taxon>
    </lineage>
</organism>
<comment type="catalytic activity">
    <reaction evidence="1 8">
        <text>a myo-inositol phosphate + H2O = myo-inositol + phosphate</text>
        <dbReference type="Rhea" id="RHEA:24056"/>
        <dbReference type="ChEBI" id="CHEBI:15377"/>
        <dbReference type="ChEBI" id="CHEBI:17268"/>
        <dbReference type="ChEBI" id="CHEBI:43474"/>
        <dbReference type="ChEBI" id="CHEBI:84139"/>
        <dbReference type="EC" id="3.1.3.25"/>
    </reaction>
</comment>
<dbReference type="PANTHER" id="PTHR20854">
    <property type="entry name" value="INOSITOL MONOPHOSPHATASE"/>
    <property type="match status" value="1"/>
</dbReference>
<evidence type="ECO:0000313" key="9">
    <source>
        <dbReference type="EMBL" id="CAK8697562.1"/>
    </source>
</evidence>
<dbReference type="PRINTS" id="PR00378">
    <property type="entry name" value="LIIMPHPHTASE"/>
</dbReference>
<comment type="cofactor">
    <cofactor evidence="2 8">
        <name>Mg(2+)</name>
        <dbReference type="ChEBI" id="CHEBI:18420"/>
    </cofactor>
</comment>
<proteinExistence type="inferred from homology"/>
<protein>
    <recommendedName>
        <fullName evidence="8">Inositol-1-monophosphatase</fullName>
        <ecNumber evidence="8">3.1.3.25</ecNumber>
    </recommendedName>
</protein>
<keyword evidence="6 8" id="KW-0378">Hydrolase</keyword>
<dbReference type="InterPro" id="IPR020583">
    <property type="entry name" value="Inositol_monoP_metal-BS"/>
</dbReference>
<dbReference type="EMBL" id="CAWYQH010000163">
    <property type="protein sequence ID" value="CAK8697562.1"/>
    <property type="molecule type" value="Genomic_DNA"/>
</dbReference>
<evidence type="ECO:0000256" key="8">
    <source>
        <dbReference type="RuleBase" id="RU364068"/>
    </source>
</evidence>
<dbReference type="InterPro" id="IPR020552">
    <property type="entry name" value="Inositol_monoPase_Li-sen"/>
</dbReference>
<dbReference type="Gene3D" id="3.40.190.80">
    <property type="match status" value="1"/>
</dbReference>
<evidence type="ECO:0000256" key="2">
    <source>
        <dbReference type="ARBA" id="ARBA00001946"/>
    </source>
</evidence>
<evidence type="ECO:0000256" key="5">
    <source>
        <dbReference type="ARBA" id="ARBA00022723"/>
    </source>
</evidence>
<evidence type="ECO:0000256" key="1">
    <source>
        <dbReference type="ARBA" id="ARBA00001033"/>
    </source>
</evidence>
<evidence type="ECO:0000256" key="6">
    <source>
        <dbReference type="ARBA" id="ARBA00022801"/>
    </source>
</evidence>
<dbReference type="CDD" id="cd01639">
    <property type="entry name" value="IMPase"/>
    <property type="match status" value="1"/>
</dbReference>
<comment type="pathway">
    <text evidence="3 8">Polyol metabolism; myo-inositol biosynthesis; myo-inositol from D-glucose 6-phosphate: step 2/2.</text>
</comment>
<dbReference type="InterPro" id="IPR000760">
    <property type="entry name" value="Inositol_monophosphatase-like"/>
</dbReference>
<dbReference type="Proteomes" id="UP001642483">
    <property type="component" value="Unassembled WGS sequence"/>
</dbReference>
<dbReference type="PROSITE" id="PS00630">
    <property type="entry name" value="IMP_2"/>
    <property type="match status" value="1"/>
</dbReference>
<dbReference type="PRINTS" id="PR00377">
    <property type="entry name" value="IMPHPHTASES"/>
</dbReference>
<evidence type="ECO:0000313" key="10">
    <source>
        <dbReference type="Proteomes" id="UP001642483"/>
    </source>
</evidence>
<evidence type="ECO:0000256" key="3">
    <source>
        <dbReference type="ARBA" id="ARBA00005152"/>
    </source>
</evidence>
<dbReference type="PANTHER" id="PTHR20854:SF4">
    <property type="entry name" value="INOSITOL-1-MONOPHOSPHATASE-RELATED"/>
    <property type="match status" value="1"/>
</dbReference>
<comment type="caution">
    <text evidence="9">The sequence shown here is derived from an EMBL/GenBank/DDBJ whole genome shotgun (WGS) entry which is preliminary data.</text>
</comment>
<gene>
    <name evidence="9" type="ORF">CVLEPA_LOCUS30765</name>
</gene>
<dbReference type="Gene3D" id="3.30.540.10">
    <property type="entry name" value="Fructose-1,6-Bisphosphatase, subunit A, domain 1"/>
    <property type="match status" value="1"/>
</dbReference>
<dbReference type="SUPFAM" id="SSF56655">
    <property type="entry name" value="Carbohydrate phosphatase"/>
    <property type="match status" value="1"/>
</dbReference>
<comment type="similarity">
    <text evidence="4 8">Belongs to the inositol monophosphatase superfamily.</text>
</comment>
<dbReference type="InterPro" id="IPR020550">
    <property type="entry name" value="Inositol_monophosphatase_CS"/>
</dbReference>
<accession>A0ABP0H113</accession>
<keyword evidence="5 8" id="KW-0479">Metal-binding</keyword>
<sequence length="282" mass="30803">MDLTPLLLTMENLDEILKFGKALAEKAGEEIKTAFLQEKKIETKAGCADLVTETDKKVECMIIDEIKKTYPHHQFIGEESVAGGLKCNLTDAPTWIVDPVDGTTNFVHRYPYVAVCLGFCVNKIPVLGVVYNAISGEMFAAIKGKGAFCNERKIQVSKETDLKKSLIMAEFGSARDPERLDFVLNNLRSIISTPVHSIHCMGSAALNICAVASGQAEAYVEFGIHCWDYCAASVILEEAGGLALDTTCTPLDLMARRILAACNMDIAQGLSSRLTHIELPRD</sequence>